<keyword evidence="1" id="KW-0472">Membrane</keyword>
<organism evidence="2 3">
    <name type="scientific">Anaerofilum hominis</name>
    <dbReference type="NCBI Taxonomy" id="2763016"/>
    <lineage>
        <taxon>Bacteria</taxon>
        <taxon>Bacillati</taxon>
        <taxon>Bacillota</taxon>
        <taxon>Clostridia</taxon>
        <taxon>Eubacteriales</taxon>
        <taxon>Oscillospiraceae</taxon>
        <taxon>Anaerofilum</taxon>
    </lineage>
</organism>
<proteinExistence type="predicted"/>
<comment type="caution">
    <text evidence="2">The sequence shown here is derived from an EMBL/GenBank/DDBJ whole genome shotgun (WGS) entry which is preliminary data.</text>
</comment>
<dbReference type="RefSeq" id="WP_186886425.1">
    <property type="nucleotide sequence ID" value="NZ_JACONZ010000001.1"/>
</dbReference>
<feature type="transmembrane region" description="Helical" evidence="1">
    <location>
        <begin position="186"/>
        <end position="210"/>
    </location>
</feature>
<sequence>MKDDQSYIAEMTGRYIWAVVKHLPAKGRSDIETELRGLIEDMLAERAGGGQPSPKDLDVVLAELGAPYDLAQKYIAQDRYLIGPQLFPKYWLVLRIVLAAEIAGLTLAAILTAVLGGTAGIGAFAEWLANLCVGTAVAFGFVTLFFALAERQGGRLRRQLIHQDWKLSELPPVPPGKSRIPRAGPIAGIIFTVLVMILFGWFPGLLGAWLPHDGWRVVPIFDAAVLNARLPLLFLSFTLGLVQEIAELMEGRYTLRLMWVTLGTDAASLLLSAAVFLDGRIFNPHMTQDLAAAGIHLNEAGWVLQHFGAFLVAIILFAFVLEMATSLWRTLRYRDAGQ</sequence>
<evidence type="ECO:0000313" key="3">
    <source>
        <dbReference type="Proteomes" id="UP000659630"/>
    </source>
</evidence>
<keyword evidence="3" id="KW-1185">Reference proteome</keyword>
<accession>A0A923I6I1</accession>
<dbReference type="Proteomes" id="UP000659630">
    <property type="component" value="Unassembled WGS sequence"/>
</dbReference>
<dbReference type="AlphaFoldDB" id="A0A923I6I1"/>
<feature type="transmembrane region" description="Helical" evidence="1">
    <location>
        <begin position="92"/>
        <end position="115"/>
    </location>
</feature>
<protein>
    <submittedName>
        <fullName evidence="2">Uncharacterized protein</fullName>
    </submittedName>
</protein>
<feature type="transmembrane region" description="Helical" evidence="1">
    <location>
        <begin position="127"/>
        <end position="149"/>
    </location>
</feature>
<evidence type="ECO:0000313" key="2">
    <source>
        <dbReference type="EMBL" id="MBC5580049.1"/>
    </source>
</evidence>
<feature type="transmembrane region" description="Helical" evidence="1">
    <location>
        <begin position="258"/>
        <end position="277"/>
    </location>
</feature>
<reference evidence="2" key="1">
    <citation type="submission" date="2020-08" db="EMBL/GenBank/DDBJ databases">
        <title>Genome public.</title>
        <authorList>
            <person name="Liu C."/>
            <person name="Sun Q."/>
        </authorList>
    </citation>
    <scope>NUCLEOTIDE SEQUENCE</scope>
    <source>
        <strain evidence="2">BX8</strain>
    </source>
</reference>
<dbReference type="EMBL" id="JACONZ010000001">
    <property type="protein sequence ID" value="MBC5580049.1"/>
    <property type="molecule type" value="Genomic_DNA"/>
</dbReference>
<keyword evidence="1" id="KW-1133">Transmembrane helix</keyword>
<name>A0A923I6I1_9FIRM</name>
<gene>
    <name evidence="2" type="ORF">H8S23_00840</name>
</gene>
<keyword evidence="1" id="KW-0812">Transmembrane</keyword>
<feature type="transmembrane region" description="Helical" evidence="1">
    <location>
        <begin position="230"/>
        <end position="246"/>
    </location>
</feature>
<feature type="transmembrane region" description="Helical" evidence="1">
    <location>
        <begin position="307"/>
        <end position="328"/>
    </location>
</feature>
<evidence type="ECO:0000256" key="1">
    <source>
        <dbReference type="SAM" id="Phobius"/>
    </source>
</evidence>